<evidence type="ECO:0000256" key="4">
    <source>
        <dbReference type="ARBA" id="ARBA00023125"/>
    </source>
</evidence>
<dbReference type="InterPro" id="IPR005119">
    <property type="entry name" value="LysR_subst-bd"/>
</dbReference>
<dbReference type="SUPFAM" id="SSF46785">
    <property type="entry name" value="Winged helix' DNA-binding domain"/>
    <property type="match status" value="1"/>
</dbReference>
<evidence type="ECO:0000256" key="1">
    <source>
        <dbReference type="ARBA" id="ARBA00003502"/>
    </source>
</evidence>
<comment type="function">
    <text evidence="1">NodD regulates the expression of the nodABCFE genes which encode other nodulation proteins. NodD is also a negative regulator of its own expression. Binds flavonoids as inducers.</text>
</comment>
<keyword evidence="4" id="KW-0238">DNA-binding</keyword>
<dbReference type="GO" id="GO:0043565">
    <property type="term" value="F:sequence-specific DNA binding"/>
    <property type="evidence" value="ECO:0007669"/>
    <property type="project" value="TreeGrafter"/>
</dbReference>
<comment type="similarity">
    <text evidence="2">Belongs to the LysR transcriptional regulatory family.</text>
</comment>
<dbReference type="InterPro" id="IPR036388">
    <property type="entry name" value="WH-like_DNA-bd_sf"/>
</dbReference>
<sequence length="282" mass="31267">MDWDDLRIIAAIRDSGTFAGAGIRLGMDETTISRRLARLQKTLGVTLFAATDGVRRPTAHCESILDHVQEIARHVAEIGALGNAARGVAGRIRLATTNSLAEEILAPKSAEFLVRNPGLTLQFLTSGQNVNFARWEADLAVRLRKPEKGNFTITKLADVRLYLFEPRETIDAGEEPVICGYPDEFDNTAETAFLKAQGLKARSRCITDNVRVIRKLVQSHQAVGILPEHVCGALLADRSLRATLLPRRLEVWLLVQNHLKRNPASRVVIDWMRGLFDEMAAN</sequence>
<dbReference type="AlphaFoldDB" id="A0A1M6VSD7"/>
<dbReference type="InterPro" id="IPR058163">
    <property type="entry name" value="LysR-type_TF_proteobact-type"/>
</dbReference>
<keyword evidence="5" id="KW-0804">Transcription</keyword>
<evidence type="ECO:0000256" key="5">
    <source>
        <dbReference type="ARBA" id="ARBA00023163"/>
    </source>
</evidence>
<dbReference type="RefSeq" id="WP_074818431.1">
    <property type="nucleotide sequence ID" value="NZ_FNTI01000001.1"/>
</dbReference>
<evidence type="ECO:0000313" key="7">
    <source>
        <dbReference type="EMBL" id="SEC70528.1"/>
    </source>
</evidence>
<dbReference type="PANTHER" id="PTHR30537">
    <property type="entry name" value="HTH-TYPE TRANSCRIPTIONAL REGULATOR"/>
    <property type="match status" value="1"/>
</dbReference>
<dbReference type="Pfam" id="PF03466">
    <property type="entry name" value="LysR_substrate"/>
    <property type="match status" value="1"/>
</dbReference>
<accession>A0A1M6VSD7</accession>
<dbReference type="InterPro" id="IPR000847">
    <property type="entry name" value="LysR_HTH_N"/>
</dbReference>
<dbReference type="OrthoDB" id="9796526at2"/>
<dbReference type="InterPro" id="IPR036390">
    <property type="entry name" value="WH_DNA-bd_sf"/>
</dbReference>
<evidence type="ECO:0000259" key="6">
    <source>
        <dbReference type="PROSITE" id="PS50931"/>
    </source>
</evidence>
<gene>
    <name evidence="7" type="ORF">SAMN05444171_2069</name>
</gene>
<dbReference type="EMBL" id="FNTI01000001">
    <property type="protein sequence ID" value="SEC70528.1"/>
    <property type="molecule type" value="Genomic_DNA"/>
</dbReference>
<evidence type="ECO:0000256" key="2">
    <source>
        <dbReference type="ARBA" id="ARBA00009437"/>
    </source>
</evidence>
<protein>
    <submittedName>
        <fullName evidence="7">Transcriptional regulator, LysR family</fullName>
    </submittedName>
</protein>
<name>A0A1M6VSD7_9BRAD</name>
<dbReference type="Gene3D" id="3.40.190.290">
    <property type="match status" value="1"/>
</dbReference>
<dbReference type="Proteomes" id="UP000183208">
    <property type="component" value="Unassembled WGS sequence"/>
</dbReference>
<dbReference type="Gene3D" id="1.10.10.10">
    <property type="entry name" value="Winged helix-like DNA-binding domain superfamily/Winged helix DNA-binding domain"/>
    <property type="match status" value="1"/>
</dbReference>
<dbReference type="GO" id="GO:0003700">
    <property type="term" value="F:DNA-binding transcription factor activity"/>
    <property type="evidence" value="ECO:0007669"/>
    <property type="project" value="InterPro"/>
</dbReference>
<dbReference type="GO" id="GO:0006351">
    <property type="term" value="P:DNA-templated transcription"/>
    <property type="evidence" value="ECO:0007669"/>
    <property type="project" value="TreeGrafter"/>
</dbReference>
<proteinExistence type="inferred from homology"/>
<evidence type="ECO:0000313" key="8">
    <source>
        <dbReference type="Proteomes" id="UP000183208"/>
    </source>
</evidence>
<dbReference type="PANTHER" id="PTHR30537:SF3">
    <property type="entry name" value="TRANSCRIPTIONAL REGULATORY PROTEIN"/>
    <property type="match status" value="1"/>
</dbReference>
<dbReference type="Pfam" id="PF00126">
    <property type="entry name" value="HTH_1"/>
    <property type="match status" value="1"/>
</dbReference>
<keyword evidence="3" id="KW-0805">Transcription regulation</keyword>
<reference evidence="7 8" key="1">
    <citation type="submission" date="2016-10" db="EMBL/GenBank/DDBJ databases">
        <authorList>
            <person name="de Groot N.N."/>
        </authorList>
    </citation>
    <scope>NUCLEOTIDE SEQUENCE [LARGE SCALE GENOMIC DNA]</scope>
    <source>
        <strain evidence="7 8">GAS522</strain>
    </source>
</reference>
<feature type="domain" description="HTH lysR-type" evidence="6">
    <location>
        <begin position="1"/>
        <end position="58"/>
    </location>
</feature>
<evidence type="ECO:0000256" key="3">
    <source>
        <dbReference type="ARBA" id="ARBA00023015"/>
    </source>
</evidence>
<dbReference type="SUPFAM" id="SSF53850">
    <property type="entry name" value="Periplasmic binding protein-like II"/>
    <property type="match status" value="1"/>
</dbReference>
<organism evidence="7 8">
    <name type="scientific">Bradyrhizobium lablabi</name>
    <dbReference type="NCBI Taxonomy" id="722472"/>
    <lineage>
        <taxon>Bacteria</taxon>
        <taxon>Pseudomonadati</taxon>
        <taxon>Pseudomonadota</taxon>
        <taxon>Alphaproteobacteria</taxon>
        <taxon>Hyphomicrobiales</taxon>
        <taxon>Nitrobacteraceae</taxon>
        <taxon>Bradyrhizobium</taxon>
    </lineage>
</organism>
<dbReference type="PROSITE" id="PS50931">
    <property type="entry name" value="HTH_LYSR"/>
    <property type="match status" value="1"/>
</dbReference>